<dbReference type="PANTHER" id="PTHR46594:SF4">
    <property type="entry name" value="P-TYPE CATION-TRANSPORTING ATPASE"/>
    <property type="match status" value="1"/>
</dbReference>
<dbReference type="PROSITE" id="PS50846">
    <property type="entry name" value="HMA_2"/>
    <property type="match status" value="1"/>
</dbReference>
<reference evidence="9" key="1">
    <citation type="submission" date="2016-10" db="EMBL/GenBank/DDBJ databases">
        <authorList>
            <person name="de Groot N.N."/>
        </authorList>
    </citation>
    <scope>NUCLEOTIDE SEQUENCE [LARGE SCALE GENOMIC DNA]</scope>
    <source>
        <strain evidence="9">10nlg</strain>
    </source>
</reference>
<evidence type="ECO:0000313" key="8">
    <source>
        <dbReference type="EMBL" id="SES29192.1"/>
    </source>
</evidence>
<keyword evidence="5" id="KW-0186">Copper</keyword>
<dbReference type="CDD" id="cd00371">
    <property type="entry name" value="HMA"/>
    <property type="match status" value="1"/>
</dbReference>
<dbReference type="InterPro" id="IPR006122">
    <property type="entry name" value="HMA_Cu_ion-bd"/>
</dbReference>
<gene>
    <name evidence="8" type="ORF">SAMN05444126_1288</name>
</gene>
<feature type="domain" description="HMA" evidence="7">
    <location>
        <begin position="2"/>
        <end position="68"/>
    </location>
</feature>
<dbReference type="GO" id="GO:0005737">
    <property type="term" value="C:cytoplasm"/>
    <property type="evidence" value="ECO:0007669"/>
    <property type="project" value="UniProtKB-SubCell"/>
</dbReference>
<keyword evidence="6" id="KW-0143">Chaperone</keyword>
<dbReference type="PROSITE" id="PS01047">
    <property type="entry name" value="HMA_1"/>
    <property type="match status" value="1"/>
</dbReference>
<evidence type="ECO:0000256" key="6">
    <source>
        <dbReference type="ARBA" id="ARBA00023186"/>
    </source>
</evidence>
<dbReference type="PANTHER" id="PTHR46594">
    <property type="entry name" value="P-TYPE CATION-TRANSPORTING ATPASE"/>
    <property type="match status" value="1"/>
</dbReference>
<dbReference type="AlphaFoldDB" id="A0A1H9W5J5"/>
<evidence type="ECO:0000313" key="9">
    <source>
        <dbReference type="Proteomes" id="UP000199318"/>
    </source>
</evidence>
<dbReference type="OrthoDB" id="9813965at2"/>
<dbReference type="STRING" id="1464123.SAMN05444126_1288"/>
<keyword evidence="4" id="KW-0479">Metal-binding</keyword>
<dbReference type="InterPro" id="IPR049740">
    <property type="entry name" value="CopZ"/>
</dbReference>
<dbReference type="Proteomes" id="UP000199318">
    <property type="component" value="Unassembled WGS sequence"/>
</dbReference>
<accession>A0A1H9W5J5</accession>
<name>A0A1H9W5J5_9BACI</name>
<evidence type="ECO:0000256" key="5">
    <source>
        <dbReference type="ARBA" id="ARBA00023008"/>
    </source>
</evidence>
<dbReference type="EMBL" id="FOGV01000028">
    <property type="protein sequence ID" value="SES29192.1"/>
    <property type="molecule type" value="Genomic_DNA"/>
</dbReference>
<evidence type="ECO:0000256" key="4">
    <source>
        <dbReference type="ARBA" id="ARBA00022723"/>
    </source>
</evidence>
<dbReference type="RefSeq" id="WP_093074392.1">
    <property type="nucleotide sequence ID" value="NZ_FOGV01000028.1"/>
</dbReference>
<dbReference type="NCBIfam" id="TIGR00003">
    <property type="entry name" value="copper ion binding protein"/>
    <property type="match status" value="1"/>
</dbReference>
<dbReference type="InterPro" id="IPR017969">
    <property type="entry name" value="Heavy-metal-associated_CS"/>
</dbReference>
<evidence type="ECO:0000259" key="7">
    <source>
        <dbReference type="PROSITE" id="PS50846"/>
    </source>
</evidence>
<comment type="subcellular location">
    <subcellularLocation>
        <location evidence="1">Cytoplasm</location>
    </subcellularLocation>
</comment>
<dbReference type="NCBIfam" id="NF033795">
    <property type="entry name" value="chaper_CopZ_Bs"/>
    <property type="match status" value="1"/>
</dbReference>
<organism evidence="8 9">
    <name type="scientific">Salisediminibacterium halotolerans</name>
    <dbReference type="NCBI Taxonomy" id="517425"/>
    <lineage>
        <taxon>Bacteria</taxon>
        <taxon>Bacillati</taxon>
        <taxon>Bacillota</taxon>
        <taxon>Bacilli</taxon>
        <taxon>Bacillales</taxon>
        <taxon>Bacillaceae</taxon>
        <taxon>Salisediminibacterium</taxon>
    </lineage>
</organism>
<dbReference type="FunFam" id="3.30.70.100:FF:000005">
    <property type="entry name" value="Copper-exporting P-type ATPase A"/>
    <property type="match status" value="1"/>
</dbReference>
<dbReference type="InterPro" id="IPR001802">
    <property type="entry name" value="MerP/CopZ"/>
</dbReference>
<dbReference type="Pfam" id="PF00403">
    <property type="entry name" value="HMA"/>
    <property type="match status" value="1"/>
</dbReference>
<dbReference type="SUPFAM" id="SSF55008">
    <property type="entry name" value="HMA, heavy metal-associated domain"/>
    <property type="match status" value="1"/>
</dbReference>
<comment type="caution">
    <text evidence="8">The sequence shown here is derived from an EMBL/GenBank/DDBJ whole genome shotgun (WGS) entry which is preliminary data.</text>
</comment>
<dbReference type="GO" id="GO:0005507">
    <property type="term" value="F:copper ion binding"/>
    <property type="evidence" value="ECO:0007669"/>
    <property type="project" value="InterPro"/>
</dbReference>
<dbReference type="PRINTS" id="PR00946">
    <property type="entry name" value="HGSCAVENGER"/>
</dbReference>
<dbReference type="InterPro" id="IPR006121">
    <property type="entry name" value="HMA_dom"/>
</dbReference>
<protein>
    <recommendedName>
        <fullName evidence="2">Copper chaperone CopZ</fullName>
    </recommendedName>
</protein>
<evidence type="ECO:0000256" key="3">
    <source>
        <dbReference type="ARBA" id="ARBA00022490"/>
    </source>
</evidence>
<dbReference type="InterPro" id="IPR036163">
    <property type="entry name" value="HMA_dom_sf"/>
</dbReference>
<dbReference type="Gene3D" id="3.30.70.100">
    <property type="match status" value="1"/>
</dbReference>
<keyword evidence="9" id="KW-1185">Reference proteome</keyword>
<keyword evidence="3" id="KW-0963">Cytoplasm</keyword>
<proteinExistence type="predicted"/>
<evidence type="ECO:0000256" key="2">
    <source>
        <dbReference type="ARBA" id="ARBA00015313"/>
    </source>
</evidence>
<evidence type="ECO:0000256" key="1">
    <source>
        <dbReference type="ARBA" id="ARBA00004496"/>
    </source>
</evidence>
<sequence>MSEETIEVQGMTCKHCKASVEGALSGLDGVNKAEVNLDKNQVTVDFDDDKVTVQKMKDEIEDIGFEPK</sequence>